<gene>
    <name evidence="1" type="ORF">SAMN05421759_11188</name>
</gene>
<dbReference type="EMBL" id="FTOQ01000011">
    <property type="protein sequence ID" value="SIT03933.1"/>
    <property type="molecule type" value="Genomic_DNA"/>
</dbReference>
<evidence type="ECO:0000313" key="2">
    <source>
        <dbReference type="Proteomes" id="UP000186684"/>
    </source>
</evidence>
<dbReference type="AlphaFoldDB" id="A0A1N7P034"/>
<reference evidence="2" key="1">
    <citation type="submission" date="2017-01" db="EMBL/GenBank/DDBJ databases">
        <authorList>
            <person name="Varghese N."/>
            <person name="Submissions S."/>
        </authorList>
    </citation>
    <scope>NUCLEOTIDE SEQUENCE [LARGE SCALE GENOMIC DNA]</scope>
    <source>
        <strain evidence="2">DSM 29430</strain>
    </source>
</reference>
<keyword evidence="2" id="KW-1185">Reference proteome</keyword>
<organism evidence="1 2">
    <name type="scientific">Roseivivax lentus</name>
    <dbReference type="NCBI Taxonomy" id="633194"/>
    <lineage>
        <taxon>Bacteria</taxon>
        <taxon>Pseudomonadati</taxon>
        <taxon>Pseudomonadota</taxon>
        <taxon>Alphaproteobacteria</taxon>
        <taxon>Rhodobacterales</taxon>
        <taxon>Roseobacteraceae</taxon>
        <taxon>Roseivivax</taxon>
    </lineage>
</organism>
<proteinExistence type="predicted"/>
<dbReference type="InterPro" id="IPR016084">
    <property type="entry name" value="Haem_Oase-like_multi-hlx"/>
</dbReference>
<dbReference type="OrthoDB" id="7629404at2"/>
<dbReference type="STRING" id="633194.SAMN05421759_11188"/>
<evidence type="ECO:0008006" key="3">
    <source>
        <dbReference type="Google" id="ProtNLM"/>
    </source>
</evidence>
<evidence type="ECO:0000313" key="1">
    <source>
        <dbReference type="EMBL" id="SIT03933.1"/>
    </source>
</evidence>
<dbReference type="SUPFAM" id="SSF48613">
    <property type="entry name" value="Heme oxygenase-like"/>
    <property type="match status" value="1"/>
</dbReference>
<name>A0A1N7P034_9RHOB</name>
<sequence>MIHQRIATPAGGASRARLREATQDAHRSVEECFAPFMAAPAPHLDRFMAAQLTALVALRAHGGPGVVSEDAALLDALIDDLSADLAGRVLPGLPQGRPLLPEAVSYLTLGSRLGTEVIKRRLTEARLAVPRAFAARPPSLAWQAFRTRIDGLEGDEVALSALIEDARRGFELFRAAAGLHGFGTAEMAT</sequence>
<dbReference type="Gene3D" id="1.20.910.10">
    <property type="entry name" value="Heme oxygenase-like"/>
    <property type="match status" value="1"/>
</dbReference>
<accession>A0A1N7P034</accession>
<dbReference type="RefSeq" id="WP_143526236.1">
    <property type="nucleotide sequence ID" value="NZ_FTOQ01000011.1"/>
</dbReference>
<dbReference type="Proteomes" id="UP000186684">
    <property type="component" value="Unassembled WGS sequence"/>
</dbReference>
<protein>
    <recommendedName>
        <fullName evidence="3">Heme oxygenase</fullName>
    </recommendedName>
</protein>